<comment type="caution">
    <text evidence="2">The sequence shown here is derived from an EMBL/GenBank/DDBJ whole genome shotgun (WGS) entry which is preliminary data.</text>
</comment>
<gene>
    <name evidence="2" type="ORF">K8W16_06385</name>
</gene>
<evidence type="ECO:0000256" key="1">
    <source>
        <dbReference type="SAM" id="MobiDB-lite"/>
    </source>
</evidence>
<organism evidence="2 3">
    <name type="scientific">Mailhella massiliensis</name>
    <dbReference type="NCBI Taxonomy" id="1903261"/>
    <lineage>
        <taxon>Bacteria</taxon>
        <taxon>Pseudomonadati</taxon>
        <taxon>Thermodesulfobacteriota</taxon>
        <taxon>Desulfovibrionia</taxon>
        <taxon>Desulfovibrionales</taxon>
        <taxon>Desulfovibrionaceae</taxon>
        <taxon>Mailhella</taxon>
    </lineage>
</organism>
<evidence type="ECO:0000313" key="3">
    <source>
        <dbReference type="Proteomes" id="UP000698963"/>
    </source>
</evidence>
<sequence>MAAETAKGRAGPSGKKGAGRKKAEESFEAALRALVDMPLDEVEALQGVSVRRAVCRSLLLKAAGGDKAAAEWVRDTLGEKPVDKGRTPAAESVKVVLFGEV</sequence>
<dbReference type="RefSeq" id="WP_304122211.1">
    <property type="nucleotide sequence ID" value="NZ_DYZA01000125.1"/>
</dbReference>
<proteinExistence type="predicted"/>
<dbReference type="Proteomes" id="UP000698963">
    <property type="component" value="Unassembled WGS sequence"/>
</dbReference>
<feature type="region of interest" description="Disordered" evidence="1">
    <location>
        <begin position="1"/>
        <end position="22"/>
    </location>
</feature>
<evidence type="ECO:0000313" key="2">
    <source>
        <dbReference type="EMBL" id="HJD97255.1"/>
    </source>
</evidence>
<dbReference type="EMBL" id="DYZA01000125">
    <property type="protein sequence ID" value="HJD97255.1"/>
    <property type="molecule type" value="Genomic_DNA"/>
</dbReference>
<name>A0A921AWP4_9BACT</name>
<reference evidence="2" key="1">
    <citation type="journal article" date="2021" name="PeerJ">
        <title>Extensive microbial diversity within the chicken gut microbiome revealed by metagenomics and culture.</title>
        <authorList>
            <person name="Gilroy R."/>
            <person name="Ravi A."/>
            <person name="Getino M."/>
            <person name="Pursley I."/>
            <person name="Horton D.L."/>
            <person name="Alikhan N.F."/>
            <person name="Baker D."/>
            <person name="Gharbi K."/>
            <person name="Hall N."/>
            <person name="Watson M."/>
            <person name="Adriaenssens E.M."/>
            <person name="Foster-Nyarko E."/>
            <person name="Jarju S."/>
            <person name="Secka A."/>
            <person name="Antonio M."/>
            <person name="Oren A."/>
            <person name="Chaudhuri R.R."/>
            <person name="La Ragione R."/>
            <person name="Hildebrand F."/>
            <person name="Pallen M.J."/>
        </authorList>
    </citation>
    <scope>NUCLEOTIDE SEQUENCE</scope>
    <source>
        <strain evidence="2">ChiGjej2B2-19336</strain>
    </source>
</reference>
<dbReference type="AlphaFoldDB" id="A0A921AWP4"/>
<reference evidence="2" key="2">
    <citation type="submission" date="2021-09" db="EMBL/GenBank/DDBJ databases">
        <authorList>
            <person name="Gilroy R."/>
        </authorList>
    </citation>
    <scope>NUCLEOTIDE SEQUENCE</scope>
    <source>
        <strain evidence="2">ChiGjej2B2-19336</strain>
    </source>
</reference>
<accession>A0A921AWP4</accession>
<protein>
    <submittedName>
        <fullName evidence="2">Uncharacterized protein</fullName>
    </submittedName>
</protein>